<evidence type="ECO:0000313" key="2">
    <source>
        <dbReference type="EMBL" id="RNB84539.1"/>
    </source>
</evidence>
<feature type="transmembrane region" description="Helical" evidence="1">
    <location>
        <begin position="159"/>
        <end position="176"/>
    </location>
</feature>
<evidence type="ECO:0000313" key="3">
    <source>
        <dbReference type="Proteomes" id="UP000271031"/>
    </source>
</evidence>
<dbReference type="Pfam" id="PF13787">
    <property type="entry name" value="HXXEE"/>
    <property type="match status" value="1"/>
</dbReference>
<name>A0A3M8DAC5_9BACL</name>
<sequence>MHDTLNRLIDISTVLWLFPICFMLHDFEEIVVVEGWLARNRDHIRTILPVKTLRLQQRLDSVTTLGFARAVLLIFILLSAVTFYAVLTLHSGWVGLLVFVGALNVLFLNICTHLGQSLLFRGYTPGVLTAVIVLLPYTLYTYQRLFAETLLDWGAIGRSLPITLGFLLLFGIAVSVDRTGKKKEER</sequence>
<evidence type="ECO:0000256" key="1">
    <source>
        <dbReference type="SAM" id="Phobius"/>
    </source>
</evidence>
<feature type="transmembrane region" description="Helical" evidence="1">
    <location>
        <begin position="93"/>
        <end position="111"/>
    </location>
</feature>
<keyword evidence="3" id="KW-1185">Reference proteome</keyword>
<comment type="caution">
    <text evidence="2">The sequence shown here is derived from an EMBL/GenBank/DDBJ whole genome shotgun (WGS) entry which is preliminary data.</text>
</comment>
<keyword evidence="1" id="KW-1133">Transmembrane helix</keyword>
<feature type="transmembrane region" description="Helical" evidence="1">
    <location>
        <begin position="67"/>
        <end position="87"/>
    </location>
</feature>
<reference evidence="2 3" key="1">
    <citation type="submission" date="2018-10" db="EMBL/GenBank/DDBJ databases">
        <title>Phylogenomics of Brevibacillus.</title>
        <authorList>
            <person name="Dunlap C."/>
        </authorList>
    </citation>
    <scope>NUCLEOTIDE SEQUENCE [LARGE SCALE GENOMIC DNA]</scope>
    <source>
        <strain evidence="2 3">JCM 15716</strain>
    </source>
</reference>
<accession>A0A3M8DAC5</accession>
<keyword evidence="1" id="KW-0812">Transmembrane</keyword>
<dbReference type="InterPro" id="IPR025671">
    <property type="entry name" value="HXXEE"/>
</dbReference>
<protein>
    <submittedName>
        <fullName evidence="2">HXXEE domain-containing protein</fullName>
    </submittedName>
</protein>
<dbReference type="EMBL" id="RHHQ01000017">
    <property type="protein sequence ID" value="RNB84539.1"/>
    <property type="molecule type" value="Genomic_DNA"/>
</dbReference>
<gene>
    <name evidence="2" type="ORF">EDM56_20730</name>
</gene>
<dbReference type="OrthoDB" id="5195477at2"/>
<dbReference type="RefSeq" id="WP_122919822.1">
    <property type="nucleotide sequence ID" value="NZ_RHHQ01000017.1"/>
</dbReference>
<dbReference type="AlphaFoldDB" id="A0A3M8DAC5"/>
<keyword evidence="1" id="KW-0472">Membrane</keyword>
<proteinExistence type="predicted"/>
<organism evidence="2 3">
    <name type="scientific">Brevibacillus fluminis</name>
    <dbReference type="NCBI Taxonomy" id="511487"/>
    <lineage>
        <taxon>Bacteria</taxon>
        <taxon>Bacillati</taxon>
        <taxon>Bacillota</taxon>
        <taxon>Bacilli</taxon>
        <taxon>Bacillales</taxon>
        <taxon>Paenibacillaceae</taxon>
        <taxon>Brevibacillus</taxon>
    </lineage>
</organism>
<feature type="transmembrane region" description="Helical" evidence="1">
    <location>
        <begin position="118"/>
        <end position="139"/>
    </location>
</feature>
<dbReference type="Proteomes" id="UP000271031">
    <property type="component" value="Unassembled WGS sequence"/>
</dbReference>